<sequence>MASVKERNDAVESERIQKEARRQLAVERREKLGEMEARRRDAKKAWEHEK</sequence>
<comment type="caution">
    <text evidence="1">The sequence shown here is derived from an EMBL/GenBank/DDBJ whole genome shotgun (WGS) entry which is preliminary data.</text>
</comment>
<feature type="non-terminal residue" evidence="1">
    <location>
        <position position="50"/>
    </location>
</feature>
<evidence type="ECO:0000313" key="2">
    <source>
        <dbReference type="Proteomes" id="UP000789525"/>
    </source>
</evidence>
<organism evidence="1 2">
    <name type="scientific">Acaulospora colombiana</name>
    <dbReference type="NCBI Taxonomy" id="27376"/>
    <lineage>
        <taxon>Eukaryota</taxon>
        <taxon>Fungi</taxon>
        <taxon>Fungi incertae sedis</taxon>
        <taxon>Mucoromycota</taxon>
        <taxon>Glomeromycotina</taxon>
        <taxon>Glomeromycetes</taxon>
        <taxon>Diversisporales</taxon>
        <taxon>Acaulosporaceae</taxon>
        <taxon>Acaulospora</taxon>
    </lineage>
</organism>
<protein>
    <submittedName>
        <fullName evidence="1">9055_t:CDS:1</fullName>
    </submittedName>
</protein>
<evidence type="ECO:0000313" key="1">
    <source>
        <dbReference type="EMBL" id="CAG8769330.1"/>
    </source>
</evidence>
<keyword evidence="2" id="KW-1185">Reference proteome</keyword>
<reference evidence="1" key="1">
    <citation type="submission" date="2021-06" db="EMBL/GenBank/DDBJ databases">
        <authorList>
            <person name="Kallberg Y."/>
            <person name="Tangrot J."/>
            <person name="Rosling A."/>
        </authorList>
    </citation>
    <scope>NUCLEOTIDE SEQUENCE</scope>
    <source>
        <strain evidence="1">CL356</strain>
    </source>
</reference>
<proteinExistence type="predicted"/>
<dbReference type="Proteomes" id="UP000789525">
    <property type="component" value="Unassembled WGS sequence"/>
</dbReference>
<dbReference type="EMBL" id="CAJVPT010063839">
    <property type="protein sequence ID" value="CAG8769330.1"/>
    <property type="molecule type" value="Genomic_DNA"/>
</dbReference>
<gene>
    <name evidence="1" type="ORF">ACOLOM_LOCUS13672</name>
</gene>
<name>A0ACA9QYL1_9GLOM</name>
<accession>A0ACA9QYL1</accession>